<keyword evidence="3" id="KW-1185">Reference proteome</keyword>
<organism evidence="2 3">
    <name type="scientific">Henosepilachna vigintioctopunctata</name>
    <dbReference type="NCBI Taxonomy" id="420089"/>
    <lineage>
        <taxon>Eukaryota</taxon>
        <taxon>Metazoa</taxon>
        <taxon>Ecdysozoa</taxon>
        <taxon>Arthropoda</taxon>
        <taxon>Hexapoda</taxon>
        <taxon>Insecta</taxon>
        <taxon>Pterygota</taxon>
        <taxon>Neoptera</taxon>
        <taxon>Endopterygota</taxon>
        <taxon>Coleoptera</taxon>
        <taxon>Polyphaga</taxon>
        <taxon>Cucujiformia</taxon>
        <taxon>Coccinelloidea</taxon>
        <taxon>Coccinellidae</taxon>
        <taxon>Epilachninae</taxon>
        <taxon>Epilachnini</taxon>
        <taxon>Henosepilachna</taxon>
    </lineage>
</organism>
<name>A0AAW1UUD4_9CUCU</name>
<evidence type="ECO:0000313" key="2">
    <source>
        <dbReference type="EMBL" id="KAK9883169.1"/>
    </source>
</evidence>
<sequence length="125" mass="14490">MDCHECDEEEFQQWMDIDDEDPGYQIMQDSEILDLMTNKGGANASTSSTTSSDNEDENIISPSEAFTCLDIALSWFETQAESDQHQIYVLKKYVRYACFGRRRFSRFNCTDYPKIPVFRTPMSPN</sequence>
<gene>
    <name evidence="2" type="ORF">WA026_001368</name>
</gene>
<dbReference type="AlphaFoldDB" id="A0AAW1UUD4"/>
<accession>A0AAW1UUD4</accession>
<comment type="caution">
    <text evidence="2">The sequence shown here is derived from an EMBL/GenBank/DDBJ whole genome shotgun (WGS) entry which is preliminary data.</text>
</comment>
<evidence type="ECO:0000313" key="3">
    <source>
        <dbReference type="Proteomes" id="UP001431783"/>
    </source>
</evidence>
<dbReference type="EMBL" id="JARQZJ010000091">
    <property type="protein sequence ID" value="KAK9883169.1"/>
    <property type="molecule type" value="Genomic_DNA"/>
</dbReference>
<dbReference type="Proteomes" id="UP001431783">
    <property type="component" value="Unassembled WGS sequence"/>
</dbReference>
<feature type="region of interest" description="Disordered" evidence="1">
    <location>
        <begin position="37"/>
        <end position="58"/>
    </location>
</feature>
<proteinExistence type="predicted"/>
<evidence type="ECO:0000256" key="1">
    <source>
        <dbReference type="SAM" id="MobiDB-lite"/>
    </source>
</evidence>
<protein>
    <submittedName>
        <fullName evidence="2">Uncharacterized protein</fullName>
    </submittedName>
</protein>
<reference evidence="2 3" key="1">
    <citation type="submission" date="2023-03" db="EMBL/GenBank/DDBJ databases">
        <title>Genome insight into feeding habits of ladybird beetles.</title>
        <authorList>
            <person name="Li H.-S."/>
            <person name="Huang Y.-H."/>
            <person name="Pang H."/>
        </authorList>
    </citation>
    <scope>NUCLEOTIDE SEQUENCE [LARGE SCALE GENOMIC DNA]</scope>
    <source>
        <strain evidence="2">SYSU_2023b</strain>
        <tissue evidence="2">Whole body</tissue>
    </source>
</reference>